<dbReference type="UniPathway" id="UPA00126">
    <property type="reaction ID" value="UER00930"/>
</dbReference>
<evidence type="ECO:0000256" key="9">
    <source>
        <dbReference type="ARBA" id="ARBA00022679"/>
    </source>
</evidence>
<dbReference type="GO" id="GO:0004476">
    <property type="term" value="F:mannose-6-phosphate isomerase activity"/>
    <property type="evidence" value="ECO:0007669"/>
    <property type="project" value="UniProtKB-EC"/>
</dbReference>
<keyword evidence="14" id="KW-0413">Isomerase</keyword>
<keyword evidence="25" id="KW-1185">Reference proteome</keyword>
<sequence>MLIPVILSGGAGTRLWPVSREGRPKPFMKLADGESLLLKTYLRAAHVGYGGELVTVTNRDYFFMSRDELARARLCDGHQGVFLLEPVGRNTAPAVAMAALYVANKHGRDAKLLVLAADHLIKNEQSFDKAVTDAVGLAAQDYLVTFGVVPDSPETGFGYIEAGQAIGGGRAVKGFVEKPSEDKAREYLLDDDFLWNSGMFCFKAGVFLDELSAHAPEVLKACEACWSEMREKSSLTDTMFEMPAETFNAVPDISVDYAVMERSARVAVVPVDIGWSDIGSWSAIRDMAEPDDENNRAIGEVIFVDSINSYVQSEDRLVAAVGIDNLLIIDTSDALLVANADRAQDVKQVVARLKAQNHGALKLHPTVTRPWGTYTVLEEGQRFKIKRIEVKPGASLSLQMHHHRSEHWIVVSGMAKVINGNQEIFVATNESTYIPAGHKHRLENPGIMDLVMIEVQIGEYLGEDDIVRFLDIYGRCQ</sequence>
<evidence type="ECO:0000256" key="17">
    <source>
        <dbReference type="ARBA" id="ARBA00047343"/>
    </source>
</evidence>
<evidence type="ECO:0000256" key="2">
    <source>
        <dbReference type="ARBA" id="ARBA00001941"/>
    </source>
</evidence>
<dbReference type="GO" id="GO:0004475">
    <property type="term" value="F:mannose-1-phosphate guanylyltransferase (GTP) activity"/>
    <property type="evidence" value="ECO:0007669"/>
    <property type="project" value="UniProtKB-EC"/>
</dbReference>
<reference evidence="25" key="1">
    <citation type="submission" date="2016-10" db="EMBL/GenBank/DDBJ databases">
        <authorList>
            <person name="Varghese N."/>
            <person name="Submissions S."/>
        </authorList>
    </citation>
    <scope>NUCLEOTIDE SEQUENCE [LARGE SCALE GENOMIC DNA]</scope>
    <source>
        <strain evidence="25">DSM 26382</strain>
    </source>
</reference>
<dbReference type="GO" id="GO:0042121">
    <property type="term" value="P:alginic acid biosynthetic process"/>
    <property type="evidence" value="ECO:0007669"/>
    <property type="project" value="UniProtKB-KW"/>
</dbReference>
<evidence type="ECO:0000256" key="5">
    <source>
        <dbReference type="ARBA" id="ARBA00006115"/>
    </source>
</evidence>
<evidence type="ECO:0000259" key="22">
    <source>
        <dbReference type="Pfam" id="PF01050"/>
    </source>
</evidence>
<dbReference type="Pfam" id="PF01050">
    <property type="entry name" value="MannoseP_isomer"/>
    <property type="match status" value="1"/>
</dbReference>
<feature type="domain" description="Mannose-6-phosphate isomerase type II C-terminal" evidence="22">
    <location>
        <begin position="358"/>
        <end position="470"/>
    </location>
</feature>
<comment type="pathway">
    <text evidence="4">Nucleotide-sugar biosynthesis; GDP-alpha-D-mannose biosynthesis; GDP-alpha-D-mannose from alpha-D-mannose 1-phosphate (GTP route): step 1/1.</text>
</comment>
<comment type="pathway">
    <text evidence="3">Nucleotide-sugar biosynthesis; GDP-alpha-D-mannose biosynthesis; alpha-D-mannose 1-phosphate from D-fructose 6-phosphate: step 1/2.</text>
</comment>
<dbReference type="GO" id="GO:0005525">
    <property type="term" value="F:GTP binding"/>
    <property type="evidence" value="ECO:0007669"/>
    <property type="project" value="UniProtKB-KW"/>
</dbReference>
<comment type="cofactor">
    <cofactor evidence="2">
        <name>Co(2+)</name>
        <dbReference type="ChEBI" id="CHEBI:48828"/>
    </cofactor>
</comment>
<comment type="subunit">
    <text evidence="6">Monomer.</text>
</comment>
<comment type="similarity">
    <text evidence="5 20">Belongs to the mannose-6-phosphate isomerase type 2 family.</text>
</comment>
<dbReference type="Gene3D" id="2.60.120.10">
    <property type="entry name" value="Jelly Rolls"/>
    <property type="match status" value="1"/>
</dbReference>
<dbReference type="InterPro" id="IPR049577">
    <property type="entry name" value="GMPP_N"/>
</dbReference>
<evidence type="ECO:0000256" key="8">
    <source>
        <dbReference type="ARBA" id="ARBA00012387"/>
    </source>
</evidence>
<comment type="function">
    <text evidence="18">Produces a precursor for alginate polymerization. The alginate layer provides a protective barrier against host immune defenses and antibiotics.</text>
</comment>
<evidence type="ECO:0000256" key="13">
    <source>
        <dbReference type="ARBA" id="ARBA00023134"/>
    </source>
</evidence>
<dbReference type="RefSeq" id="WP_090336746.1">
    <property type="nucleotide sequence ID" value="NZ_FMZQ01000006.1"/>
</dbReference>
<dbReference type="InterPro" id="IPR011051">
    <property type="entry name" value="RmlC_Cupin_sf"/>
</dbReference>
<evidence type="ECO:0000256" key="19">
    <source>
        <dbReference type="ARBA" id="ARBA00067387"/>
    </source>
</evidence>
<keyword evidence="12" id="KW-0016">Alginate biosynthesis</keyword>
<keyword evidence="16" id="KW-0170">Cobalt</keyword>
<dbReference type="FunFam" id="2.60.120.10:FF:000032">
    <property type="entry name" value="Mannose-1-phosphate guanylyltransferase/mannose-6-phosphate isomerase"/>
    <property type="match status" value="1"/>
</dbReference>
<keyword evidence="11" id="KW-0547">Nucleotide-binding</keyword>
<dbReference type="EC" id="5.3.1.8" evidence="7"/>
<dbReference type="Proteomes" id="UP000199467">
    <property type="component" value="Unassembled WGS sequence"/>
</dbReference>
<evidence type="ECO:0000256" key="12">
    <source>
        <dbReference type="ARBA" id="ARBA00022841"/>
    </source>
</evidence>
<protein>
    <recommendedName>
        <fullName evidence="19">Alginate biosynthesis protein AlgA</fullName>
        <ecNumber evidence="8">2.7.7.13</ecNumber>
        <ecNumber evidence="7">5.3.1.8</ecNumber>
    </recommendedName>
</protein>
<dbReference type="EC" id="2.7.7.13" evidence="8"/>
<comment type="catalytic activity">
    <reaction evidence="17">
        <text>alpha-D-mannose 1-phosphate + GTP + H(+) = GDP-alpha-D-mannose + diphosphate</text>
        <dbReference type="Rhea" id="RHEA:15229"/>
        <dbReference type="ChEBI" id="CHEBI:15378"/>
        <dbReference type="ChEBI" id="CHEBI:33019"/>
        <dbReference type="ChEBI" id="CHEBI:37565"/>
        <dbReference type="ChEBI" id="CHEBI:57527"/>
        <dbReference type="ChEBI" id="CHEBI:58409"/>
        <dbReference type="EC" id="2.7.7.13"/>
    </reaction>
</comment>
<dbReference type="CDD" id="cd02509">
    <property type="entry name" value="GDP-M1P_Guanylyltransferase"/>
    <property type="match status" value="1"/>
</dbReference>
<feature type="domain" description="Nucleotidyl transferase" evidence="21">
    <location>
        <begin position="4"/>
        <end position="289"/>
    </location>
</feature>
<dbReference type="InterPro" id="IPR029044">
    <property type="entry name" value="Nucleotide-diphossugar_trans"/>
</dbReference>
<dbReference type="PANTHER" id="PTHR46390">
    <property type="entry name" value="MANNOSE-1-PHOSPHATE GUANYLYLTRANSFERASE"/>
    <property type="match status" value="1"/>
</dbReference>
<dbReference type="FunFam" id="3.90.550.10:FF:000046">
    <property type="entry name" value="Mannose-1-phosphate guanylyltransferase (GDP)"/>
    <property type="match status" value="1"/>
</dbReference>
<keyword evidence="9 24" id="KW-0808">Transferase</keyword>
<organism evidence="24 25">
    <name type="scientific">Ectopseudomonas chengduensis</name>
    <dbReference type="NCBI Taxonomy" id="489632"/>
    <lineage>
        <taxon>Bacteria</taxon>
        <taxon>Pseudomonadati</taxon>
        <taxon>Pseudomonadota</taxon>
        <taxon>Gammaproteobacteria</taxon>
        <taxon>Pseudomonadales</taxon>
        <taxon>Pseudomonadaceae</taxon>
        <taxon>Ectopseudomonas</taxon>
    </lineage>
</organism>
<evidence type="ECO:0000256" key="1">
    <source>
        <dbReference type="ARBA" id="ARBA00000757"/>
    </source>
</evidence>
<feature type="domain" description="MannoseP isomerase/GMP-like beta-helix" evidence="23">
    <location>
        <begin position="299"/>
        <end position="353"/>
    </location>
</feature>
<evidence type="ECO:0000256" key="4">
    <source>
        <dbReference type="ARBA" id="ARBA00004823"/>
    </source>
</evidence>
<dbReference type="InterPro" id="IPR051161">
    <property type="entry name" value="Mannose-6P_isomerase_type2"/>
</dbReference>
<dbReference type="CDD" id="cd02213">
    <property type="entry name" value="cupin_PMI_typeII_C"/>
    <property type="match status" value="1"/>
</dbReference>
<comment type="catalytic activity">
    <reaction evidence="1">
        <text>D-mannose 6-phosphate = D-fructose 6-phosphate</text>
        <dbReference type="Rhea" id="RHEA:12356"/>
        <dbReference type="ChEBI" id="CHEBI:58735"/>
        <dbReference type="ChEBI" id="CHEBI:61527"/>
        <dbReference type="EC" id="5.3.1.8"/>
    </reaction>
</comment>
<evidence type="ECO:0000256" key="14">
    <source>
        <dbReference type="ARBA" id="ARBA00023235"/>
    </source>
</evidence>
<name>A0A1G6PDX6_9GAMM</name>
<evidence type="ECO:0000313" key="25">
    <source>
        <dbReference type="Proteomes" id="UP000199467"/>
    </source>
</evidence>
<dbReference type="Pfam" id="PF22640">
    <property type="entry name" value="ManC_GMP_beta-helix"/>
    <property type="match status" value="1"/>
</dbReference>
<keyword evidence="10 24" id="KW-0548">Nucleotidyltransferase</keyword>
<dbReference type="SUPFAM" id="SSF53448">
    <property type="entry name" value="Nucleotide-diphospho-sugar transferases"/>
    <property type="match status" value="1"/>
</dbReference>
<gene>
    <name evidence="24" type="ORF">SAMN05216576_106215</name>
</gene>
<evidence type="ECO:0000256" key="10">
    <source>
        <dbReference type="ARBA" id="ARBA00022695"/>
    </source>
</evidence>
<evidence type="ECO:0000259" key="23">
    <source>
        <dbReference type="Pfam" id="PF22640"/>
    </source>
</evidence>
<dbReference type="Pfam" id="PF00483">
    <property type="entry name" value="NTP_transferase"/>
    <property type="match status" value="1"/>
</dbReference>
<proteinExistence type="inferred from homology"/>
<dbReference type="GO" id="GO:0009298">
    <property type="term" value="P:GDP-mannose biosynthetic process"/>
    <property type="evidence" value="ECO:0007669"/>
    <property type="project" value="UniProtKB-UniPathway"/>
</dbReference>
<accession>A0A1G6PDX6</accession>
<dbReference type="InterPro" id="IPR006375">
    <property type="entry name" value="Man1P_GuaTrfase/Man6P_Isoase"/>
</dbReference>
<dbReference type="NCBIfam" id="TIGR01479">
    <property type="entry name" value="GMP_PMI"/>
    <property type="match status" value="1"/>
</dbReference>
<dbReference type="EMBL" id="FMZQ01000006">
    <property type="protein sequence ID" value="SDC78211.1"/>
    <property type="molecule type" value="Genomic_DNA"/>
</dbReference>
<dbReference type="InterPro" id="IPR001538">
    <property type="entry name" value="Man6P_isomerase-2_C"/>
</dbReference>
<dbReference type="Gene3D" id="3.90.550.10">
    <property type="entry name" value="Spore Coat Polysaccharide Biosynthesis Protein SpsA, Chain A"/>
    <property type="match status" value="1"/>
</dbReference>
<evidence type="ECO:0000256" key="6">
    <source>
        <dbReference type="ARBA" id="ARBA00011245"/>
    </source>
</evidence>
<dbReference type="AlphaFoldDB" id="A0A1G6PDX6"/>
<keyword evidence="15" id="KW-0511">Multifunctional enzyme</keyword>
<evidence type="ECO:0000256" key="18">
    <source>
        <dbReference type="ARBA" id="ARBA00057590"/>
    </source>
</evidence>
<evidence type="ECO:0000256" key="20">
    <source>
        <dbReference type="RuleBase" id="RU004190"/>
    </source>
</evidence>
<dbReference type="InterPro" id="IPR005835">
    <property type="entry name" value="NTP_transferase_dom"/>
</dbReference>
<keyword evidence="13" id="KW-0342">GTP-binding</keyword>
<evidence type="ECO:0000256" key="15">
    <source>
        <dbReference type="ARBA" id="ARBA00023268"/>
    </source>
</evidence>
<dbReference type="InterPro" id="IPR014710">
    <property type="entry name" value="RmlC-like_jellyroll"/>
</dbReference>
<dbReference type="InterPro" id="IPR054566">
    <property type="entry name" value="ManC/GMP-like_b-helix"/>
</dbReference>
<evidence type="ECO:0000256" key="16">
    <source>
        <dbReference type="ARBA" id="ARBA00023285"/>
    </source>
</evidence>
<evidence type="ECO:0000256" key="7">
    <source>
        <dbReference type="ARBA" id="ARBA00011956"/>
    </source>
</evidence>
<evidence type="ECO:0000313" key="24">
    <source>
        <dbReference type="EMBL" id="SDC78211.1"/>
    </source>
</evidence>
<evidence type="ECO:0000256" key="11">
    <source>
        <dbReference type="ARBA" id="ARBA00022741"/>
    </source>
</evidence>
<dbReference type="SUPFAM" id="SSF51182">
    <property type="entry name" value="RmlC-like cupins"/>
    <property type="match status" value="1"/>
</dbReference>
<evidence type="ECO:0000256" key="3">
    <source>
        <dbReference type="ARBA" id="ARBA00004666"/>
    </source>
</evidence>
<dbReference type="PANTHER" id="PTHR46390:SF1">
    <property type="entry name" value="MANNOSE-1-PHOSPHATE GUANYLYLTRANSFERASE"/>
    <property type="match status" value="1"/>
</dbReference>
<evidence type="ECO:0000259" key="21">
    <source>
        <dbReference type="Pfam" id="PF00483"/>
    </source>
</evidence>